<feature type="transmembrane region" description="Helical" evidence="1">
    <location>
        <begin position="257"/>
        <end position="278"/>
    </location>
</feature>
<dbReference type="PANTHER" id="PTHR11388">
    <property type="entry name" value="ORGANIC ANION TRANSPORTER"/>
    <property type="match status" value="1"/>
</dbReference>
<dbReference type="GO" id="GO:0043252">
    <property type="term" value="P:sodium-independent organic anion transport"/>
    <property type="evidence" value="ECO:0007669"/>
    <property type="project" value="TreeGrafter"/>
</dbReference>
<proteinExistence type="predicted"/>
<keyword evidence="1" id="KW-0472">Membrane</keyword>
<feature type="transmembrane region" description="Helical" evidence="1">
    <location>
        <begin position="370"/>
        <end position="391"/>
    </location>
</feature>
<reference evidence="3" key="1">
    <citation type="submission" date="2022-11" db="UniProtKB">
        <authorList>
            <consortium name="WormBaseParasite"/>
        </authorList>
    </citation>
    <scope>IDENTIFICATION</scope>
</reference>
<evidence type="ECO:0000256" key="1">
    <source>
        <dbReference type="SAM" id="Phobius"/>
    </source>
</evidence>
<accession>A0A915MZY1</accession>
<keyword evidence="1" id="KW-0812">Transmembrane</keyword>
<keyword evidence="2" id="KW-1185">Reference proteome</keyword>
<feature type="transmembrane region" description="Helical" evidence="1">
    <location>
        <begin position="62"/>
        <end position="84"/>
    </location>
</feature>
<feature type="transmembrane region" description="Helical" evidence="1">
    <location>
        <begin position="12"/>
        <end position="42"/>
    </location>
</feature>
<organism evidence="2 3">
    <name type="scientific">Meloidogyne javanica</name>
    <name type="common">Root-knot nematode worm</name>
    <dbReference type="NCBI Taxonomy" id="6303"/>
    <lineage>
        <taxon>Eukaryota</taxon>
        <taxon>Metazoa</taxon>
        <taxon>Ecdysozoa</taxon>
        <taxon>Nematoda</taxon>
        <taxon>Chromadorea</taxon>
        <taxon>Rhabditida</taxon>
        <taxon>Tylenchina</taxon>
        <taxon>Tylenchomorpha</taxon>
        <taxon>Tylenchoidea</taxon>
        <taxon>Meloidogynidae</taxon>
        <taxon>Meloidogyninae</taxon>
        <taxon>Meloidogyne</taxon>
        <taxon>Meloidogyne incognita group</taxon>
    </lineage>
</organism>
<dbReference type="AlphaFoldDB" id="A0A915MZY1"/>
<feature type="transmembrane region" description="Helical" evidence="1">
    <location>
        <begin position="403"/>
        <end position="429"/>
    </location>
</feature>
<dbReference type="Pfam" id="PF03137">
    <property type="entry name" value="OATP"/>
    <property type="match status" value="1"/>
</dbReference>
<dbReference type="WBParaSite" id="scaffold6762_cov212.g11214">
    <property type="protein sequence ID" value="scaffold6762_cov212.g11214"/>
    <property type="gene ID" value="scaffold6762_cov212.g11214"/>
</dbReference>
<evidence type="ECO:0000313" key="2">
    <source>
        <dbReference type="Proteomes" id="UP000887561"/>
    </source>
</evidence>
<dbReference type="InterPro" id="IPR004156">
    <property type="entry name" value="OATP"/>
</dbReference>
<feature type="transmembrane region" description="Helical" evidence="1">
    <location>
        <begin position="96"/>
        <end position="114"/>
    </location>
</feature>
<dbReference type="Proteomes" id="UP000887561">
    <property type="component" value="Unplaced"/>
</dbReference>
<feature type="transmembrane region" description="Helical" evidence="1">
    <location>
        <begin position="333"/>
        <end position="358"/>
    </location>
</feature>
<dbReference type="GO" id="GO:0016323">
    <property type="term" value="C:basolateral plasma membrane"/>
    <property type="evidence" value="ECO:0007669"/>
    <property type="project" value="TreeGrafter"/>
</dbReference>
<dbReference type="GO" id="GO:0015347">
    <property type="term" value="F:sodium-independent organic anion transmembrane transporter activity"/>
    <property type="evidence" value="ECO:0007669"/>
    <property type="project" value="TreeGrafter"/>
</dbReference>
<protein>
    <submittedName>
        <fullName evidence="3">Uncharacterized protein</fullName>
    </submittedName>
</protein>
<keyword evidence="1" id="KW-1133">Transmembrane helix</keyword>
<dbReference type="PANTHER" id="PTHR11388:SF150">
    <property type="entry name" value="SOLUTE CARRIER ORGANIC ANION TRANSPORTER FAMILY MEMBER"/>
    <property type="match status" value="1"/>
</dbReference>
<name>A0A915MZY1_MELJA</name>
<evidence type="ECO:0000313" key="3">
    <source>
        <dbReference type="WBParaSite" id="scaffold6762_cov212.g11214"/>
    </source>
</evidence>
<sequence>MAINRRFKNFDSTVCCFFVLFLSVYFLESIGGFFMTSAIVSIEKQFQIPSKISGMMVSAGDFGYIPSVVFVAYLGSKVGVYLFIKKGNRARWIGGGCILIAIANLLISSSHFLFPVKTIELNTSTLEWQIESDIRRLPVGTGFDQFLAELPAEQWAQPIRFKLNNYPQEASTSWLSEFDQCMEKDWNLVENGNETCLAFYRFLRKHNTANKKDVDNLRSLSTTSYAFCDKTLNALRGMIEKIRCNKNVSNMGPTATIFFGLLILGIGRTMPFSLGLPLIDDNVKKTNLPLYFAGMFCIRIMGPMLGFWMGSVFNKLYYDGEAPHGITPRDPMWIGEDICFSVVGIVAFAVGVLCGSLLMRKLRLQGRRAALLVAITGAFSACFSILNSTVGCKSTMTALGESIYWYFGNMAIGGIVGGMGVVPGVLIMLRKFTHVHDISCAPPDYENDKEREFYEKEFQRISKMLDKEDALYQERRLSLPPFYPQKSSSLPRDFLKPGEIYHRRTASRDEKELLKEKKDGILISPSEFEAIRRSTSQLPFIE</sequence>
<feature type="transmembrane region" description="Helical" evidence="1">
    <location>
        <begin position="290"/>
        <end position="313"/>
    </location>
</feature>